<dbReference type="Pfam" id="PF01397">
    <property type="entry name" value="Terpene_synth"/>
    <property type="match status" value="1"/>
</dbReference>
<reference evidence="2 3" key="2">
    <citation type="journal article" date="2009" name="PLoS ONE">
        <title>An integrated genetic and cytogenetic map of the cucumber genome.</title>
        <authorList>
            <person name="Ren Y."/>
            <person name="Zhang Z."/>
            <person name="Liu J."/>
            <person name="Staub J.E."/>
            <person name="Han Y."/>
            <person name="Cheng Z."/>
            <person name="Li X."/>
            <person name="Lu J."/>
            <person name="Miao H."/>
            <person name="Kang H."/>
            <person name="Xie B."/>
            <person name="Gu X."/>
            <person name="Wang X."/>
            <person name="Du Y."/>
            <person name="Jin W."/>
            <person name="Huang S."/>
        </authorList>
    </citation>
    <scope>NUCLEOTIDE SEQUENCE [LARGE SCALE GENOMIC DNA]</scope>
    <source>
        <strain evidence="3">cv. 9930</strain>
    </source>
</reference>
<dbReference type="InterPro" id="IPR036965">
    <property type="entry name" value="Terpene_synth_N_sf"/>
</dbReference>
<feature type="domain" description="Terpene synthase N-terminal" evidence="1">
    <location>
        <begin position="80"/>
        <end position="161"/>
    </location>
</feature>
<organism evidence="2 3">
    <name type="scientific">Cucumis sativus</name>
    <name type="common">Cucumber</name>
    <dbReference type="NCBI Taxonomy" id="3659"/>
    <lineage>
        <taxon>Eukaryota</taxon>
        <taxon>Viridiplantae</taxon>
        <taxon>Streptophyta</taxon>
        <taxon>Embryophyta</taxon>
        <taxon>Tracheophyta</taxon>
        <taxon>Spermatophyta</taxon>
        <taxon>Magnoliopsida</taxon>
        <taxon>eudicotyledons</taxon>
        <taxon>Gunneridae</taxon>
        <taxon>Pentapetalae</taxon>
        <taxon>rosids</taxon>
        <taxon>fabids</taxon>
        <taxon>Cucurbitales</taxon>
        <taxon>Cucurbitaceae</taxon>
        <taxon>Benincaseae</taxon>
        <taxon>Cucumis</taxon>
    </lineage>
</organism>
<dbReference type="InterPro" id="IPR001906">
    <property type="entry name" value="Terpene_synth_N"/>
</dbReference>
<evidence type="ECO:0000313" key="2">
    <source>
        <dbReference type="EMBL" id="KGN64591.1"/>
    </source>
</evidence>
<gene>
    <name evidence="2" type="ORF">Csa_1G070080</name>
</gene>
<dbReference type="Gramene" id="KGN64591">
    <property type="protein sequence ID" value="KGN64591"/>
    <property type="gene ID" value="Csa_1G070080"/>
</dbReference>
<dbReference type="EMBL" id="CM002922">
    <property type="protein sequence ID" value="KGN64591.1"/>
    <property type="molecule type" value="Genomic_DNA"/>
</dbReference>
<reference evidence="2 3" key="1">
    <citation type="journal article" date="2009" name="Nat. Genet.">
        <title>The genome of the cucumber, Cucumis sativus L.</title>
        <authorList>
            <person name="Huang S."/>
            <person name="Li R."/>
            <person name="Zhang Z."/>
            <person name="Li L."/>
            <person name="Gu X."/>
            <person name="Fan W."/>
            <person name="Lucas W.J."/>
            <person name="Wang X."/>
            <person name="Xie B."/>
            <person name="Ni P."/>
            <person name="Ren Y."/>
            <person name="Zhu H."/>
            <person name="Li J."/>
            <person name="Lin K."/>
            <person name="Jin W."/>
            <person name="Fei Z."/>
            <person name="Li G."/>
            <person name="Staub J."/>
            <person name="Kilian A."/>
            <person name="van der Vossen E.A."/>
            <person name="Wu Y."/>
            <person name="Guo J."/>
            <person name="He J."/>
            <person name="Jia Z."/>
            <person name="Ren Y."/>
            <person name="Tian G."/>
            <person name="Lu Y."/>
            <person name="Ruan J."/>
            <person name="Qian W."/>
            <person name="Wang M."/>
            <person name="Huang Q."/>
            <person name="Li B."/>
            <person name="Xuan Z."/>
            <person name="Cao J."/>
            <person name="Asan"/>
            <person name="Wu Z."/>
            <person name="Zhang J."/>
            <person name="Cai Q."/>
            <person name="Bai Y."/>
            <person name="Zhao B."/>
            <person name="Han Y."/>
            <person name="Li Y."/>
            <person name="Li X."/>
            <person name="Wang S."/>
            <person name="Shi Q."/>
            <person name="Liu S."/>
            <person name="Cho W.K."/>
            <person name="Kim J.Y."/>
            <person name="Xu Y."/>
            <person name="Heller-Uszynska K."/>
            <person name="Miao H."/>
            <person name="Cheng Z."/>
            <person name="Zhang S."/>
            <person name="Wu J."/>
            <person name="Yang Y."/>
            <person name="Kang H."/>
            <person name="Li M."/>
            <person name="Liang H."/>
            <person name="Ren X."/>
            <person name="Shi Z."/>
            <person name="Wen M."/>
            <person name="Jian M."/>
            <person name="Yang H."/>
            <person name="Zhang G."/>
            <person name="Yang Z."/>
            <person name="Chen R."/>
            <person name="Liu S."/>
            <person name="Li J."/>
            <person name="Ma L."/>
            <person name="Liu H."/>
            <person name="Zhou Y."/>
            <person name="Zhao J."/>
            <person name="Fang X."/>
            <person name="Li G."/>
            <person name="Fang L."/>
            <person name="Li Y."/>
            <person name="Liu D."/>
            <person name="Zheng H."/>
            <person name="Zhang Y."/>
            <person name="Qin N."/>
            <person name="Li Z."/>
            <person name="Yang G."/>
            <person name="Yang S."/>
            <person name="Bolund L."/>
            <person name="Kristiansen K."/>
            <person name="Zheng H."/>
            <person name="Li S."/>
            <person name="Zhang X."/>
            <person name="Yang H."/>
            <person name="Wang J."/>
            <person name="Sun R."/>
            <person name="Zhang B."/>
            <person name="Jiang S."/>
            <person name="Wang J."/>
            <person name="Du Y."/>
            <person name="Li S."/>
        </authorList>
    </citation>
    <scope>NUCLEOTIDE SEQUENCE [LARGE SCALE GENOMIC DNA]</scope>
    <source>
        <strain evidence="3">cv. 9930</strain>
    </source>
</reference>
<dbReference type="GO" id="GO:0010333">
    <property type="term" value="F:terpene synthase activity"/>
    <property type="evidence" value="ECO:0007669"/>
    <property type="project" value="InterPro"/>
</dbReference>
<evidence type="ECO:0000313" key="3">
    <source>
        <dbReference type="Proteomes" id="UP000029981"/>
    </source>
</evidence>
<protein>
    <recommendedName>
        <fullName evidence="1">Terpene synthase N-terminal domain-containing protein</fullName>
    </recommendedName>
</protein>
<proteinExistence type="predicted"/>
<sequence length="217" mass="25462">MYLQSFLASPCPKIFIYQTKNPHKVQNNNAWLQLNDPLEKSFARKGCIHALNSSSSSNKCIISNLKIEEFGVETPARKVEILKDILTETRDDLCWERLEIIDAAQWLGIDNQFEEEIEDVLKRQYDLINAYRFDGDMDLHKAALLFRLLRQQRYLISQGSYSTLFTNELSLKVYKKHGWNPIGSLRKTVFFVRSKFSILETKRINKCYMTGKYLQKH</sequence>
<dbReference type="SUPFAM" id="SSF48239">
    <property type="entry name" value="Terpenoid cyclases/Protein prenyltransferases"/>
    <property type="match status" value="1"/>
</dbReference>
<dbReference type="AlphaFoldDB" id="A0A0A0LX82"/>
<reference evidence="2 3" key="3">
    <citation type="journal article" date="2010" name="BMC Genomics">
        <title>Transcriptome sequencing and comparative analysis of cucumber flowers with different sex types.</title>
        <authorList>
            <person name="Guo S."/>
            <person name="Zheng Y."/>
            <person name="Joung J.G."/>
            <person name="Liu S."/>
            <person name="Zhang Z."/>
            <person name="Crasta O.R."/>
            <person name="Sobral B.W."/>
            <person name="Xu Y."/>
            <person name="Huang S."/>
            <person name="Fei Z."/>
        </authorList>
    </citation>
    <scope>NUCLEOTIDE SEQUENCE [LARGE SCALE GENOMIC DNA]</scope>
    <source>
        <strain evidence="3">cv. 9930</strain>
    </source>
</reference>
<keyword evidence="3" id="KW-1185">Reference proteome</keyword>
<dbReference type="InterPro" id="IPR008930">
    <property type="entry name" value="Terpenoid_cyclase/PrenylTrfase"/>
</dbReference>
<dbReference type="Proteomes" id="UP000029981">
    <property type="component" value="Chromosome 1"/>
</dbReference>
<dbReference type="Gene3D" id="1.50.10.130">
    <property type="entry name" value="Terpene synthase, N-terminal domain"/>
    <property type="match status" value="1"/>
</dbReference>
<reference evidence="2 3" key="4">
    <citation type="journal article" date="2011" name="BMC Genomics">
        <title>RNA-Seq improves annotation of protein-coding genes in the cucumber genome.</title>
        <authorList>
            <person name="Li Z."/>
            <person name="Zhang Z."/>
            <person name="Yan P."/>
            <person name="Huang S."/>
            <person name="Fei Z."/>
            <person name="Lin K."/>
        </authorList>
    </citation>
    <scope>NUCLEOTIDE SEQUENCE [LARGE SCALE GENOMIC DNA]</scope>
    <source>
        <strain evidence="3">cv. 9930</strain>
    </source>
</reference>
<evidence type="ECO:0000259" key="1">
    <source>
        <dbReference type="Pfam" id="PF01397"/>
    </source>
</evidence>
<accession>A0A0A0LX82</accession>
<name>A0A0A0LX82_CUCSA</name>
<dbReference type="KEGG" id="csv:105435147"/>